<accession>G2QFR0</accession>
<dbReference type="OrthoDB" id="4074965at2759"/>
<evidence type="ECO:0000256" key="1">
    <source>
        <dbReference type="ARBA" id="ARBA00004141"/>
    </source>
</evidence>
<keyword evidence="2 5" id="KW-0812">Transmembrane</keyword>
<feature type="transmembrane region" description="Helical" evidence="5">
    <location>
        <begin position="14"/>
        <end position="35"/>
    </location>
</feature>
<dbReference type="OMA" id="YWGRFYR"/>
<dbReference type="GeneID" id="11509913"/>
<dbReference type="eggNOG" id="ENOG502RJPJ">
    <property type="taxonomic scope" value="Eukaryota"/>
</dbReference>
<evidence type="ECO:0000313" key="7">
    <source>
        <dbReference type="EMBL" id="AEO58428.1"/>
    </source>
</evidence>
<dbReference type="Pfam" id="PF01284">
    <property type="entry name" value="MARVEL"/>
    <property type="match status" value="1"/>
</dbReference>
<dbReference type="RefSeq" id="XP_003663673.1">
    <property type="nucleotide sequence ID" value="XM_003663625.1"/>
</dbReference>
<dbReference type="Proteomes" id="UP000007322">
    <property type="component" value="Chromosome 4"/>
</dbReference>
<dbReference type="VEuPathDB" id="FungiDB:MYCTH_2065222"/>
<dbReference type="KEGG" id="mtm:MYCTH_2065222"/>
<evidence type="ECO:0000259" key="6">
    <source>
        <dbReference type="Pfam" id="PF01284"/>
    </source>
</evidence>
<keyword evidence="8" id="KW-1185">Reference proteome</keyword>
<evidence type="ECO:0000256" key="5">
    <source>
        <dbReference type="SAM" id="Phobius"/>
    </source>
</evidence>
<feature type="transmembrane region" description="Helical" evidence="5">
    <location>
        <begin position="139"/>
        <end position="157"/>
    </location>
</feature>
<dbReference type="PANTHER" id="PTHR39608">
    <property type="entry name" value="INTEGRAL MEMBRANE PROTEIN (AFU_ORTHOLOGUE AFUA_5G08640)"/>
    <property type="match status" value="1"/>
</dbReference>
<dbReference type="EMBL" id="CP003005">
    <property type="protein sequence ID" value="AEO58428.1"/>
    <property type="molecule type" value="Genomic_DNA"/>
</dbReference>
<feature type="transmembrane region" description="Helical" evidence="5">
    <location>
        <begin position="77"/>
        <end position="96"/>
    </location>
</feature>
<keyword evidence="4 5" id="KW-0472">Membrane</keyword>
<feature type="domain" description="MARVEL" evidence="6">
    <location>
        <begin position="9"/>
        <end position="156"/>
    </location>
</feature>
<dbReference type="InterPro" id="IPR008253">
    <property type="entry name" value="Marvel"/>
</dbReference>
<protein>
    <recommendedName>
        <fullName evidence="6">MARVEL domain-containing protein</fullName>
    </recommendedName>
</protein>
<organism evidence="7 8">
    <name type="scientific">Thermothelomyces thermophilus (strain ATCC 42464 / BCRC 31852 / DSM 1799)</name>
    <name type="common">Sporotrichum thermophile</name>
    <dbReference type="NCBI Taxonomy" id="573729"/>
    <lineage>
        <taxon>Eukaryota</taxon>
        <taxon>Fungi</taxon>
        <taxon>Dikarya</taxon>
        <taxon>Ascomycota</taxon>
        <taxon>Pezizomycotina</taxon>
        <taxon>Sordariomycetes</taxon>
        <taxon>Sordariomycetidae</taxon>
        <taxon>Sordariales</taxon>
        <taxon>Chaetomiaceae</taxon>
        <taxon>Thermothelomyces</taxon>
    </lineage>
</organism>
<gene>
    <name evidence="7" type="ORF">MYCTH_2065222</name>
</gene>
<proteinExistence type="predicted"/>
<evidence type="ECO:0000256" key="2">
    <source>
        <dbReference type="ARBA" id="ARBA00022692"/>
    </source>
</evidence>
<dbReference type="GO" id="GO:0016020">
    <property type="term" value="C:membrane"/>
    <property type="evidence" value="ECO:0007669"/>
    <property type="project" value="UniProtKB-SubCell"/>
</dbReference>
<evidence type="ECO:0000313" key="8">
    <source>
        <dbReference type="Proteomes" id="UP000007322"/>
    </source>
</evidence>
<sequence length="170" mass="19256">MGAASRVALVILRIWQLICAVIVLGILARFVHFVVDAGMTRDGRIIYGLVVASLSILFAILCIAPFMYSFLAFPADFAFFVMWLILFCLLITRTGTHTCSSPWFTNYWGFYWGGWWLRRPFLGRPGAFIRSGCSSWRTVLAFSFMVMVSFLVTTFLVRPPLHSRVIGPLV</sequence>
<dbReference type="PANTHER" id="PTHR39608:SF2">
    <property type="entry name" value="MARVEL DOMAIN-CONTAINING PROTEIN"/>
    <property type="match status" value="1"/>
</dbReference>
<keyword evidence="3 5" id="KW-1133">Transmembrane helix</keyword>
<name>G2QFR0_THET4</name>
<feature type="transmembrane region" description="Helical" evidence="5">
    <location>
        <begin position="47"/>
        <end position="71"/>
    </location>
</feature>
<reference evidence="7 8" key="1">
    <citation type="journal article" date="2011" name="Nat. Biotechnol.">
        <title>Comparative genomic analysis of the thermophilic biomass-degrading fungi Myceliophthora thermophila and Thielavia terrestris.</title>
        <authorList>
            <person name="Berka R.M."/>
            <person name="Grigoriev I.V."/>
            <person name="Otillar R."/>
            <person name="Salamov A."/>
            <person name="Grimwood J."/>
            <person name="Reid I."/>
            <person name="Ishmael N."/>
            <person name="John T."/>
            <person name="Darmond C."/>
            <person name="Moisan M.-C."/>
            <person name="Henrissat B."/>
            <person name="Coutinho P.M."/>
            <person name="Lombard V."/>
            <person name="Natvig D.O."/>
            <person name="Lindquist E."/>
            <person name="Schmutz J."/>
            <person name="Lucas S."/>
            <person name="Harris P."/>
            <person name="Powlowski J."/>
            <person name="Bellemare A."/>
            <person name="Taylor D."/>
            <person name="Butler G."/>
            <person name="de Vries R.P."/>
            <person name="Allijn I.E."/>
            <person name="van den Brink J."/>
            <person name="Ushinsky S."/>
            <person name="Storms R."/>
            <person name="Powell A.J."/>
            <person name="Paulsen I.T."/>
            <person name="Elbourne L.D.H."/>
            <person name="Baker S.E."/>
            <person name="Magnuson J."/>
            <person name="LaBoissiere S."/>
            <person name="Clutterbuck A.J."/>
            <person name="Martinez D."/>
            <person name="Wogulis M."/>
            <person name="de Leon A.L."/>
            <person name="Rey M.W."/>
            <person name="Tsang A."/>
        </authorList>
    </citation>
    <scope>NUCLEOTIDE SEQUENCE [LARGE SCALE GENOMIC DNA]</scope>
    <source>
        <strain evidence="8">ATCC 42464 / BCRC 31852 / DSM 1799</strain>
    </source>
</reference>
<evidence type="ECO:0000256" key="3">
    <source>
        <dbReference type="ARBA" id="ARBA00022989"/>
    </source>
</evidence>
<dbReference type="AlphaFoldDB" id="G2QFR0"/>
<dbReference type="HOGENOM" id="CLU_079951_1_1_1"/>
<evidence type="ECO:0000256" key="4">
    <source>
        <dbReference type="ARBA" id="ARBA00023136"/>
    </source>
</evidence>
<comment type="subcellular location">
    <subcellularLocation>
        <location evidence="1">Membrane</location>
        <topology evidence="1">Multi-pass membrane protein</topology>
    </subcellularLocation>
</comment>
<dbReference type="InParanoid" id="G2QFR0"/>